<feature type="transmembrane region" description="Helical" evidence="12">
    <location>
        <begin position="746"/>
        <end position="764"/>
    </location>
</feature>
<dbReference type="GO" id="GO:0003924">
    <property type="term" value="F:GTPase activity"/>
    <property type="evidence" value="ECO:0007669"/>
    <property type="project" value="UniProtKB-UniRule"/>
</dbReference>
<dbReference type="AlphaFoldDB" id="A0A0F7UNN6"/>
<dbReference type="InterPro" id="IPR030386">
    <property type="entry name" value="G_GB1_RHD3_dom"/>
</dbReference>
<name>A0A0F7UNN6_NEOCL</name>
<evidence type="ECO:0000256" key="3">
    <source>
        <dbReference type="ARBA" id="ARBA00022741"/>
    </source>
</evidence>
<dbReference type="InterPro" id="IPR008803">
    <property type="entry name" value="RHD3/Sey1"/>
</dbReference>
<feature type="topological domain" description="Lumenal" evidence="10">
    <location>
        <begin position="765"/>
        <end position="767"/>
    </location>
</feature>
<feature type="compositionally biased region" description="Low complexity" evidence="11">
    <location>
        <begin position="833"/>
        <end position="846"/>
    </location>
</feature>
<gene>
    <name evidence="14" type="ORF">BN1204_057820</name>
</gene>
<evidence type="ECO:0000313" key="14">
    <source>
        <dbReference type="EMBL" id="CEL70095.1"/>
    </source>
</evidence>
<evidence type="ECO:0000256" key="6">
    <source>
        <dbReference type="ARBA" id="ARBA00022989"/>
    </source>
</evidence>
<feature type="region of interest" description="Disordered" evidence="11">
    <location>
        <begin position="833"/>
        <end position="884"/>
    </location>
</feature>
<evidence type="ECO:0000256" key="8">
    <source>
        <dbReference type="ARBA" id="ARBA00023136"/>
    </source>
</evidence>
<dbReference type="PANTHER" id="PTHR45923:SF2">
    <property type="entry name" value="PROTEIN SEY1"/>
    <property type="match status" value="1"/>
</dbReference>
<evidence type="ECO:0000256" key="1">
    <source>
        <dbReference type="ARBA" id="ARBA00004477"/>
    </source>
</evidence>
<keyword evidence="5 10" id="KW-0256">Endoplasmic reticulum</keyword>
<dbReference type="EC" id="3.6.5.-" evidence="10"/>
<comment type="function">
    <text evidence="9">Probable GTP-binding protein involved in generating and maintaining the structure of the tubular endoplasmic reticulum network.</text>
</comment>
<dbReference type="CDD" id="cd01851">
    <property type="entry name" value="GBP"/>
    <property type="match status" value="1"/>
</dbReference>
<keyword evidence="4 10" id="KW-0378">Hydrolase</keyword>
<evidence type="ECO:0000256" key="4">
    <source>
        <dbReference type="ARBA" id="ARBA00022801"/>
    </source>
</evidence>
<evidence type="ECO:0000256" key="5">
    <source>
        <dbReference type="ARBA" id="ARBA00022824"/>
    </source>
</evidence>
<keyword evidence="8 10" id="KW-0472">Membrane</keyword>
<accession>A0A0F7UNN6</accession>
<protein>
    <recommendedName>
        <fullName evidence="10">Protein SEY1 homolog</fullName>
        <ecNumber evidence="10">3.6.5.-</ecNumber>
    </recommendedName>
</protein>
<dbReference type="GO" id="GO:0016320">
    <property type="term" value="P:endoplasmic reticulum membrane fusion"/>
    <property type="evidence" value="ECO:0007669"/>
    <property type="project" value="TreeGrafter"/>
</dbReference>
<comment type="function">
    <text evidence="10">Probable GTP-binding protein that may be involved in cell development.</text>
</comment>
<feature type="topological domain" description="Cytoplasmic" evidence="10">
    <location>
        <begin position="789"/>
        <end position="884"/>
    </location>
</feature>
<comment type="similarity">
    <text evidence="10">Belongs to the TRAFAC class dynamin-like GTPase superfamily. GB1/RHD3 GTPase family. RHD3 subfamily.</text>
</comment>
<dbReference type="PROSITE" id="PS51715">
    <property type="entry name" value="G_GB1_RHD3"/>
    <property type="match status" value="1"/>
</dbReference>
<feature type="transmembrane region" description="Helical" evidence="12">
    <location>
        <begin position="771"/>
        <end position="789"/>
    </location>
</feature>
<keyword evidence="3 10" id="KW-0547">Nucleotide-binding</keyword>
<keyword evidence="7 10" id="KW-0342">GTP-binding</keyword>
<keyword evidence="2 10" id="KW-0812">Transmembrane</keyword>
<evidence type="ECO:0000256" key="10">
    <source>
        <dbReference type="HAMAP-Rule" id="MF_03109"/>
    </source>
</evidence>
<evidence type="ECO:0000256" key="9">
    <source>
        <dbReference type="ARBA" id="ARBA00029381"/>
    </source>
</evidence>
<dbReference type="InterPro" id="IPR046758">
    <property type="entry name" value="Sey1/RHD3-like_3HB"/>
</dbReference>
<reference evidence="14" key="1">
    <citation type="journal article" date="2015" name="PLoS ONE">
        <title>Comprehensive Evaluation of Toxoplasma gondii VEG and Neospora caninum LIV Genomes with Tachyzoite Stage Transcriptome and Proteome Defines Novel Transcript Features.</title>
        <authorList>
            <person name="Ramaprasad A."/>
            <person name="Mourier T."/>
            <person name="Naeem R."/>
            <person name="Malas T.B."/>
            <person name="Moussa E."/>
            <person name="Panigrahi A."/>
            <person name="Vermont S.J."/>
            <person name="Otto T.D."/>
            <person name="Wastling J."/>
            <person name="Pain A."/>
        </authorList>
    </citation>
    <scope>NUCLEOTIDE SEQUENCE</scope>
    <source>
        <strain evidence="14">Liverpool</strain>
    </source>
</reference>
<keyword evidence="6 10" id="KW-1133">Transmembrane helix</keyword>
<feature type="domain" description="GB1/RHD3-type G" evidence="13">
    <location>
        <begin position="51"/>
        <end position="286"/>
    </location>
</feature>
<dbReference type="PANTHER" id="PTHR45923">
    <property type="entry name" value="PROTEIN SEY1"/>
    <property type="match status" value="1"/>
</dbReference>
<dbReference type="GO" id="GO:0005789">
    <property type="term" value="C:endoplasmic reticulum membrane"/>
    <property type="evidence" value="ECO:0007669"/>
    <property type="project" value="UniProtKB-SubCell"/>
</dbReference>
<evidence type="ECO:0000259" key="13">
    <source>
        <dbReference type="PROSITE" id="PS51715"/>
    </source>
</evidence>
<dbReference type="EMBL" id="LN714486">
    <property type="protein sequence ID" value="CEL70095.1"/>
    <property type="molecule type" value="Genomic_DNA"/>
</dbReference>
<organism evidence="14">
    <name type="scientific">Neospora caninum (strain Liverpool)</name>
    <dbReference type="NCBI Taxonomy" id="572307"/>
    <lineage>
        <taxon>Eukaryota</taxon>
        <taxon>Sar</taxon>
        <taxon>Alveolata</taxon>
        <taxon>Apicomplexa</taxon>
        <taxon>Conoidasida</taxon>
        <taxon>Coccidia</taxon>
        <taxon>Eucoccidiorida</taxon>
        <taxon>Eimeriorina</taxon>
        <taxon>Sarcocystidae</taxon>
        <taxon>Neospora</taxon>
    </lineage>
</organism>
<comment type="subcellular location">
    <subcellularLocation>
        <location evidence="1 10">Endoplasmic reticulum membrane</location>
        <topology evidence="1 10">Multi-pass membrane protein</topology>
    </subcellularLocation>
</comment>
<evidence type="ECO:0000256" key="12">
    <source>
        <dbReference type="SAM" id="Phobius"/>
    </source>
</evidence>
<sequence>MSLLAREESPSRIKKGETLDGGQLIQIIDYDGDIVGDIDAWMKRQNLADVGFNYNVITILGSQSSGKSSLMNALFKCNFQVMDHVHGHSQTTKGIWLGRDGISAASNAPPCLVVDVEGIDSRERGEDRQTFEHRSALFALALTDCLCINVWYHSLGNFTASGYGLLKTVMEVNLELFAQDKNTPRTLLLFAVRDWAEVMTPLEVVKEKIAREYVERIWNEIKKPAAYENSTPYDLFDFQVFGLAHKFMNPEQFDRDVAALREMWRTSLRPPRYSRHVPADGFARYATSIWEVIKEQEQLNIPNQKEMLAIYRCQEIKTSVLSSLAGEVSATQAKVQQGQMDEGAFSQWLQRVATAALAEYMEHASRYQSDVCRRVKGELLEGLTSTVQPVVDGLLSRARDAIANDFLEKLTASVTAATGDHTRTLAGRLVLDAWSTYNDSSAELLRDAQQRFLAAARACNADLPDGSHIAFSTELVLDGMTHMLTKDIETVRDKQQVQLVGLLQTTCDGKLIGVADSLSSRGFTPLKFWEICRSKAASAAGDCFSMFFNAHRGLSSQDGTEGSDESRKVEFEIQCRVLALTQLRKQIENVVANLHVLILDRFQTFFSYDEEDQPRQWESLSPEQLQKIFVEAKEQALVLLPTFTCMRLHPLSVATPTLVPASAPRGPGVPSSPSSASEFFETSVLSESEKCELTPFLPARFFSDLLDALQTQATHQKTLRQMQQMCRDAQMLQQGRAAVSWRSVPLWGWLVLLALGWNELAALLHFVTGNWILLPFFLLTVVAVAAAVFTGNVGVVLASFNHFVLLAKTVAVPVAKQILIKALNAVEPQPAAARPARSAREISASALGGAKAPETISRPADLPPRSADGRGAVQAQGGEGREAR</sequence>
<dbReference type="HAMAP" id="MF_03109">
    <property type="entry name" value="Sey1"/>
    <property type="match status" value="1"/>
</dbReference>
<dbReference type="FunFam" id="3.40.50.300:FF:000727">
    <property type="entry name" value="Protein SEY1 homolog"/>
    <property type="match status" value="1"/>
</dbReference>
<evidence type="ECO:0000256" key="2">
    <source>
        <dbReference type="ARBA" id="ARBA00022692"/>
    </source>
</evidence>
<proteinExistence type="inferred from homology"/>
<dbReference type="Pfam" id="PF20428">
    <property type="entry name" value="Sey1_3HB"/>
    <property type="match status" value="1"/>
</dbReference>
<dbReference type="InterPro" id="IPR027417">
    <property type="entry name" value="P-loop_NTPase"/>
</dbReference>
<feature type="binding site" evidence="10">
    <location>
        <begin position="61"/>
        <end position="68"/>
    </location>
    <ligand>
        <name>GTP</name>
        <dbReference type="ChEBI" id="CHEBI:37565"/>
    </ligand>
</feature>
<feature type="topological domain" description="Cytoplasmic" evidence="10">
    <location>
        <begin position="1"/>
        <end position="743"/>
    </location>
</feature>
<dbReference type="GO" id="GO:0005525">
    <property type="term" value="F:GTP binding"/>
    <property type="evidence" value="ECO:0007669"/>
    <property type="project" value="UniProtKB-UniRule"/>
</dbReference>
<dbReference type="Gene3D" id="3.40.50.300">
    <property type="entry name" value="P-loop containing nucleotide triphosphate hydrolases"/>
    <property type="match status" value="1"/>
</dbReference>
<dbReference type="Pfam" id="PF05879">
    <property type="entry name" value="RHD3_GTPase"/>
    <property type="match status" value="1"/>
</dbReference>
<evidence type="ECO:0000256" key="11">
    <source>
        <dbReference type="SAM" id="MobiDB-lite"/>
    </source>
</evidence>
<evidence type="ECO:0000256" key="7">
    <source>
        <dbReference type="ARBA" id="ARBA00023134"/>
    </source>
</evidence>
<dbReference type="SUPFAM" id="SSF52540">
    <property type="entry name" value="P-loop containing nucleoside triphosphate hydrolases"/>
    <property type="match status" value="1"/>
</dbReference>